<dbReference type="Proteomes" id="UP000828048">
    <property type="component" value="Chromosome 9"/>
</dbReference>
<name>A0ACB7ZLY1_9ERIC</name>
<protein>
    <submittedName>
        <fullName evidence="1">Uncharacterized protein</fullName>
    </submittedName>
</protein>
<reference evidence="1 2" key="1">
    <citation type="journal article" date="2021" name="Hortic Res">
        <title>High-quality reference genome and annotation aids understanding of berry development for evergreen blueberry (Vaccinium darrowii).</title>
        <authorList>
            <person name="Yu J."/>
            <person name="Hulse-Kemp A.M."/>
            <person name="Babiker E."/>
            <person name="Staton M."/>
        </authorList>
    </citation>
    <scope>NUCLEOTIDE SEQUENCE [LARGE SCALE GENOMIC DNA]</scope>
    <source>
        <strain evidence="2">cv. NJ 8807/NJ 8810</strain>
        <tissue evidence="1">Young leaf</tissue>
    </source>
</reference>
<proteinExistence type="predicted"/>
<evidence type="ECO:0000313" key="2">
    <source>
        <dbReference type="Proteomes" id="UP000828048"/>
    </source>
</evidence>
<dbReference type="EMBL" id="CM037159">
    <property type="protein sequence ID" value="KAH7867062.1"/>
    <property type="molecule type" value="Genomic_DNA"/>
</dbReference>
<organism evidence="1 2">
    <name type="scientific">Vaccinium darrowii</name>
    <dbReference type="NCBI Taxonomy" id="229202"/>
    <lineage>
        <taxon>Eukaryota</taxon>
        <taxon>Viridiplantae</taxon>
        <taxon>Streptophyta</taxon>
        <taxon>Embryophyta</taxon>
        <taxon>Tracheophyta</taxon>
        <taxon>Spermatophyta</taxon>
        <taxon>Magnoliopsida</taxon>
        <taxon>eudicotyledons</taxon>
        <taxon>Gunneridae</taxon>
        <taxon>Pentapetalae</taxon>
        <taxon>asterids</taxon>
        <taxon>Ericales</taxon>
        <taxon>Ericaceae</taxon>
        <taxon>Vaccinioideae</taxon>
        <taxon>Vaccinieae</taxon>
        <taxon>Vaccinium</taxon>
    </lineage>
</organism>
<keyword evidence="2" id="KW-1185">Reference proteome</keyword>
<accession>A0ACB7ZLY1</accession>
<evidence type="ECO:0000313" key="1">
    <source>
        <dbReference type="EMBL" id="KAH7867062.1"/>
    </source>
</evidence>
<gene>
    <name evidence="1" type="ORF">Vadar_028451</name>
</gene>
<comment type="caution">
    <text evidence="1">The sequence shown here is derived from an EMBL/GenBank/DDBJ whole genome shotgun (WGS) entry which is preliminary data.</text>
</comment>
<sequence>MVIALQISSRELEHTKKYPNEKVISLGIGDTTEPLPEVITSAMSDFTLALSTHEGYRGYGAEQGNKTLRKAIAETFYRDLAVNDTEVFVSDGAQCDISRLQAYIDSSVIIGQAGDFQDGTGKYQNIEYMECGPQNHFFPDLSKTPKTDVIFFCSPHNPTGHAASREQLEHLVEFARENGSIIVYDSAYAAYITDGSPRSIYEIPGAKEVAIEVSSFSKLAGFTGVRLGWTVVPHELLFSNGFPVINDFNRIVCTCFNGASNVAQAGGLACLSPEGYKAMLSVVGYYMENANILVDTFASLGLKVYGGVNAPYVWVHFPGSSSWDRFNEILEKTHIITVPGSGFGPCGEEFIRVSAFGRRESVLEASARLKDTFLP</sequence>